<evidence type="ECO:0000313" key="4">
    <source>
        <dbReference type="Proteomes" id="UP001309876"/>
    </source>
</evidence>
<dbReference type="GO" id="GO:0005634">
    <property type="term" value="C:nucleus"/>
    <property type="evidence" value="ECO:0007669"/>
    <property type="project" value="TreeGrafter"/>
</dbReference>
<dbReference type="PROSITE" id="PS00973">
    <property type="entry name" value="USP_2"/>
    <property type="match status" value="1"/>
</dbReference>
<dbReference type="GO" id="GO:0004843">
    <property type="term" value="F:cysteine-type deubiquitinase activity"/>
    <property type="evidence" value="ECO:0007669"/>
    <property type="project" value="InterPro"/>
</dbReference>
<feature type="compositionally biased region" description="Polar residues" evidence="1">
    <location>
        <begin position="762"/>
        <end position="779"/>
    </location>
</feature>
<dbReference type="PANTHER" id="PTHR24006">
    <property type="entry name" value="UBIQUITIN CARBOXYL-TERMINAL HYDROLASE"/>
    <property type="match status" value="1"/>
</dbReference>
<dbReference type="GO" id="GO:0005829">
    <property type="term" value="C:cytosol"/>
    <property type="evidence" value="ECO:0007669"/>
    <property type="project" value="TreeGrafter"/>
</dbReference>
<dbReference type="PROSITE" id="PS50235">
    <property type="entry name" value="USP_3"/>
    <property type="match status" value="1"/>
</dbReference>
<organism evidence="3 4">
    <name type="scientific">Lithohypha guttulata</name>
    <dbReference type="NCBI Taxonomy" id="1690604"/>
    <lineage>
        <taxon>Eukaryota</taxon>
        <taxon>Fungi</taxon>
        <taxon>Dikarya</taxon>
        <taxon>Ascomycota</taxon>
        <taxon>Pezizomycotina</taxon>
        <taxon>Eurotiomycetes</taxon>
        <taxon>Chaetothyriomycetidae</taxon>
        <taxon>Chaetothyriales</taxon>
        <taxon>Trichomeriaceae</taxon>
        <taxon>Lithohypha</taxon>
    </lineage>
</organism>
<feature type="compositionally biased region" description="Polar residues" evidence="1">
    <location>
        <begin position="657"/>
        <end position="672"/>
    </location>
</feature>
<dbReference type="CDD" id="cd02257">
    <property type="entry name" value="Peptidase_C19"/>
    <property type="match status" value="1"/>
</dbReference>
<dbReference type="EMBL" id="JAVRRJ010000005">
    <property type="protein sequence ID" value="KAK5084713.1"/>
    <property type="molecule type" value="Genomic_DNA"/>
</dbReference>
<keyword evidence="4" id="KW-1185">Reference proteome</keyword>
<feature type="compositionally biased region" description="Low complexity" evidence="1">
    <location>
        <begin position="53"/>
        <end position="62"/>
    </location>
</feature>
<dbReference type="Gene3D" id="3.90.70.10">
    <property type="entry name" value="Cysteine proteinases"/>
    <property type="match status" value="1"/>
</dbReference>
<gene>
    <name evidence="3" type="ORF">LTR05_005791</name>
</gene>
<feature type="compositionally biased region" description="Basic and acidic residues" evidence="1">
    <location>
        <begin position="918"/>
        <end position="945"/>
    </location>
</feature>
<feature type="domain" description="USP" evidence="2">
    <location>
        <begin position="237"/>
        <end position="599"/>
    </location>
</feature>
<reference evidence="3 4" key="1">
    <citation type="submission" date="2023-08" db="EMBL/GenBank/DDBJ databases">
        <title>Black Yeasts Isolated from many extreme environments.</title>
        <authorList>
            <person name="Coleine C."/>
            <person name="Stajich J.E."/>
            <person name="Selbmann L."/>
        </authorList>
    </citation>
    <scope>NUCLEOTIDE SEQUENCE [LARGE SCALE GENOMIC DNA]</scope>
    <source>
        <strain evidence="3 4">CCFEE 5910</strain>
    </source>
</reference>
<evidence type="ECO:0000256" key="1">
    <source>
        <dbReference type="SAM" id="MobiDB-lite"/>
    </source>
</evidence>
<feature type="compositionally biased region" description="Polar residues" evidence="1">
    <location>
        <begin position="34"/>
        <end position="44"/>
    </location>
</feature>
<feature type="compositionally biased region" description="Polar residues" evidence="1">
    <location>
        <begin position="183"/>
        <end position="200"/>
    </location>
</feature>
<accession>A0AAN7SZU6</accession>
<comment type="caution">
    <text evidence="3">The sequence shown here is derived from an EMBL/GenBank/DDBJ whole genome shotgun (WGS) entry which is preliminary data.</text>
</comment>
<feature type="region of interest" description="Disordered" evidence="1">
    <location>
        <begin position="30"/>
        <end position="200"/>
    </location>
</feature>
<evidence type="ECO:0000313" key="3">
    <source>
        <dbReference type="EMBL" id="KAK5084713.1"/>
    </source>
</evidence>
<sequence length="965" mass="108800">MQGKKQDQLEIKELDLAKVFIDARIERKERLLPSTAQQPKQAKSGTRRCLRSQTQDQDLLGADDLDKAEKQARLKNRQTWSSRWRVVQAAPKTKPATDANTKDSTKGTTMRKKRPAQDEGESHRSKRVKAKDDEEDQHGSASPAIAPTDDQPVAPTSASPRHETRQSATESPRASVPAAPADETTTISVQGPGTELQTTSDARRVSIGEAFEPAPVVSEDFISDIAIAREREYQKPLGLPNKGNQCYSNSVLVALMGSDRFQSYLRVWHRHTVTWALKWLYSFGWAANLRGRKSASELKQALEFFWDTVCFREEDPSAGGDLPSGAWSEHCHPKGEDGNQQDASEFYSWLFETSLDQFDLDASRRKGFEWLTHLRLVRRTECSKCERVERRYPVEPWKVWQVRLPRKDERTEDWYTDLSLNGVIDAAMQEDPEPMNCDECEGEHPAHSFLRIQHPPAVLTISFNRAVQIIKPDLNREQRQKYKNGQPMTKSAITKDLSAVRIPKVLDVSKWLNRHEFGEGSKILYRLASVISHKGTSSGKGHYVSYVRGGTDRVQWYEVNDDKVQGADFRDLSDADAEELSPYEFKHRFVPTVLVYDRDLMNQKIVPGRNDANLEKAGAKLVEQTRTEPLIQASVGEENTTVQDDPEIGTDREGAENYNTAPTTPTGSVEQPTDTRTEAVEVQKVQSTARLTRSKSTHTGPRVVSATNHTDLGGAHAATRNLATDGGRTAAAKGQPLNANDNNGMKLEMSNVHQIDAVEPQDSGTEGSSSPEPNANSQVDRISMQSFRGTKGPPANIEMSLLIDNHEYKLPTIELDHYNVKTKRGIGFEANIYVSSKQKGHNSKKLDLAQVFWDAAIEDRAKHEIDEKEHKIREDLKKEGLKDEPLDQAVKKKKAQQLNVWRKWRRAETWSERWKPDEYVVKRSEKKAPAAKKKSEDKQIERTQQDEDNGEDNGEDEAGDRQGES</sequence>
<dbReference type="InterPro" id="IPR001394">
    <property type="entry name" value="Peptidase_C19_UCH"/>
</dbReference>
<feature type="region of interest" description="Disordered" evidence="1">
    <location>
        <begin position="759"/>
        <end position="779"/>
    </location>
</feature>
<dbReference type="InterPro" id="IPR050164">
    <property type="entry name" value="Peptidase_C19"/>
</dbReference>
<feature type="region of interest" description="Disordered" evidence="1">
    <location>
        <begin position="918"/>
        <end position="965"/>
    </location>
</feature>
<feature type="compositionally biased region" description="Acidic residues" evidence="1">
    <location>
        <begin position="946"/>
        <end position="958"/>
    </location>
</feature>
<evidence type="ECO:0000259" key="2">
    <source>
        <dbReference type="PROSITE" id="PS50235"/>
    </source>
</evidence>
<proteinExistence type="predicted"/>
<dbReference type="InterPro" id="IPR028889">
    <property type="entry name" value="USP"/>
</dbReference>
<protein>
    <recommendedName>
        <fullName evidence="2">USP domain-containing protein</fullName>
    </recommendedName>
</protein>
<dbReference type="GO" id="GO:0016579">
    <property type="term" value="P:protein deubiquitination"/>
    <property type="evidence" value="ECO:0007669"/>
    <property type="project" value="InterPro"/>
</dbReference>
<dbReference type="SUPFAM" id="SSF54001">
    <property type="entry name" value="Cysteine proteinases"/>
    <property type="match status" value="1"/>
</dbReference>
<feature type="region of interest" description="Disordered" evidence="1">
    <location>
        <begin position="317"/>
        <end position="339"/>
    </location>
</feature>
<dbReference type="Pfam" id="PF00443">
    <property type="entry name" value="UCH"/>
    <property type="match status" value="1"/>
</dbReference>
<name>A0AAN7SZU6_9EURO</name>
<feature type="region of interest" description="Disordered" evidence="1">
    <location>
        <begin position="636"/>
        <end position="715"/>
    </location>
</feature>
<dbReference type="Proteomes" id="UP001309876">
    <property type="component" value="Unassembled WGS sequence"/>
</dbReference>
<dbReference type="InterPro" id="IPR018200">
    <property type="entry name" value="USP_CS"/>
</dbReference>
<dbReference type="AlphaFoldDB" id="A0AAN7SZU6"/>
<dbReference type="InterPro" id="IPR038765">
    <property type="entry name" value="Papain-like_cys_pep_sf"/>
</dbReference>